<accession>A0ABU0F699</accession>
<dbReference type="Proteomes" id="UP001229651">
    <property type="component" value="Unassembled WGS sequence"/>
</dbReference>
<organism evidence="1 2">
    <name type="scientific">Amycolatopsis thermophila</name>
    <dbReference type="NCBI Taxonomy" id="206084"/>
    <lineage>
        <taxon>Bacteria</taxon>
        <taxon>Bacillati</taxon>
        <taxon>Actinomycetota</taxon>
        <taxon>Actinomycetes</taxon>
        <taxon>Pseudonocardiales</taxon>
        <taxon>Pseudonocardiaceae</taxon>
        <taxon>Amycolatopsis</taxon>
    </lineage>
</organism>
<evidence type="ECO:0000313" key="2">
    <source>
        <dbReference type="Proteomes" id="UP001229651"/>
    </source>
</evidence>
<proteinExistence type="predicted"/>
<comment type="caution">
    <text evidence="1">The sequence shown here is derived from an EMBL/GenBank/DDBJ whole genome shotgun (WGS) entry which is preliminary data.</text>
</comment>
<dbReference type="EMBL" id="JAUSUT010000001">
    <property type="protein sequence ID" value="MDQ0382854.1"/>
    <property type="molecule type" value="Genomic_DNA"/>
</dbReference>
<gene>
    <name evidence="1" type="ORF">FB470_006848</name>
</gene>
<sequence length="43" mass="4501">MPDRGGVDPAESDHRGIANATDEFVADMSFNDPGKGLFVAPPV</sequence>
<reference evidence="1 2" key="1">
    <citation type="submission" date="2023-07" db="EMBL/GenBank/DDBJ databases">
        <title>Sequencing the genomes of 1000 actinobacteria strains.</title>
        <authorList>
            <person name="Klenk H.-P."/>
        </authorList>
    </citation>
    <scope>NUCLEOTIDE SEQUENCE [LARGE SCALE GENOMIC DNA]</scope>
    <source>
        <strain evidence="1 2">DSM 45805</strain>
    </source>
</reference>
<dbReference type="RefSeq" id="WP_306998393.1">
    <property type="nucleotide sequence ID" value="NZ_JAUSUT010000001.1"/>
</dbReference>
<keyword evidence="2" id="KW-1185">Reference proteome</keyword>
<name>A0ABU0F699_9PSEU</name>
<protein>
    <submittedName>
        <fullName evidence="1">Uncharacterized protein</fullName>
    </submittedName>
</protein>
<evidence type="ECO:0000313" key="1">
    <source>
        <dbReference type="EMBL" id="MDQ0382854.1"/>
    </source>
</evidence>